<dbReference type="AlphaFoldDB" id="A0A2S1SJB9"/>
<evidence type="ECO:0000256" key="2">
    <source>
        <dbReference type="PROSITE-ProRule" id="PRU00703"/>
    </source>
</evidence>
<feature type="domain" description="Cyclic nucleotide-binding" evidence="3">
    <location>
        <begin position="54"/>
        <end position="138"/>
    </location>
</feature>
<dbReference type="InterPro" id="IPR046342">
    <property type="entry name" value="CBS_dom_sf"/>
</dbReference>
<dbReference type="EMBL" id="CP029187">
    <property type="protein sequence ID" value="AWI26476.1"/>
    <property type="molecule type" value="Genomic_DNA"/>
</dbReference>
<reference evidence="5 6" key="1">
    <citation type="submission" date="2018-05" db="EMBL/GenBank/DDBJ databases">
        <title>Genome sequencing of Flavobacterium sp. HYN0049.</title>
        <authorList>
            <person name="Yi H."/>
            <person name="Baek C."/>
        </authorList>
    </citation>
    <scope>NUCLEOTIDE SEQUENCE [LARGE SCALE GENOMIC DNA]</scope>
    <source>
        <strain evidence="5 6">HYN0049</strain>
    </source>
</reference>
<dbReference type="SUPFAM" id="SSF51206">
    <property type="entry name" value="cAMP-binding domain-like"/>
    <property type="match status" value="1"/>
</dbReference>
<gene>
    <name evidence="5" type="ORF">HYN49_11500</name>
</gene>
<dbReference type="InterPro" id="IPR018490">
    <property type="entry name" value="cNMP-bd_dom_sf"/>
</dbReference>
<dbReference type="OrthoDB" id="9810963at2"/>
<evidence type="ECO:0000256" key="1">
    <source>
        <dbReference type="ARBA" id="ARBA00023122"/>
    </source>
</evidence>
<feature type="domain" description="CBS" evidence="4">
    <location>
        <begin position="235"/>
        <end position="298"/>
    </location>
</feature>
<dbReference type="Pfam" id="PF00027">
    <property type="entry name" value="cNMP_binding"/>
    <property type="match status" value="1"/>
</dbReference>
<dbReference type="SMART" id="SM00116">
    <property type="entry name" value="CBS"/>
    <property type="match status" value="2"/>
</dbReference>
<evidence type="ECO:0000313" key="5">
    <source>
        <dbReference type="EMBL" id="AWI26476.1"/>
    </source>
</evidence>
<dbReference type="SUPFAM" id="SSF54631">
    <property type="entry name" value="CBS-domain pair"/>
    <property type="match status" value="1"/>
</dbReference>
<dbReference type="CDD" id="cd05401">
    <property type="entry name" value="NT_GlnE_GlnD_like"/>
    <property type="match status" value="1"/>
</dbReference>
<protein>
    <submittedName>
        <fullName evidence="5">Nucleotidyltransferase</fullName>
    </submittedName>
</protein>
<dbReference type="CDD" id="cd00038">
    <property type="entry name" value="CAP_ED"/>
    <property type="match status" value="1"/>
</dbReference>
<dbReference type="KEGG" id="fpal:HYN49_11500"/>
<evidence type="ECO:0000259" key="3">
    <source>
        <dbReference type="PROSITE" id="PS50042"/>
    </source>
</evidence>
<name>A0A2S1SJB9_9FLAO</name>
<dbReference type="InterPro" id="IPR018821">
    <property type="entry name" value="DUF294_put_nucleoTrafse_sb-bd"/>
</dbReference>
<keyword evidence="6" id="KW-1185">Reference proteome</keyword>
<keyword evidence="1 2" id="KW-0129">CBS domain</keyword>
<dbReference type="PROSITE" id="PS51371">
    <property type="entry name" value="CBS"/>
    <property type="match status" value="2"/>
</dbReference>
<dbReference type="Gene3D" id="2.60.120.10">
    <property type="entry name" value="Jelly Rolls"/>
    <property type="match status" value="1"/>
</dbReference>
<dbReference type="Pfam" id="PF03445">
    <property type="entry name" value="DUF294"/>
    <property type="match status" value="1"/>
</dbReference>
<dbReference type="Pfam" id="PF00571">
    <property type="entry name" value="CBS"/>
    <property type="match status" value="2"/>
</dbReference>
<dbReference type="InterPro" id="IPR005105">
    <property type="entry name" value="GlnD_Uridyltrans_N"/>
</dbReference>
<proteinExistence type="predicted"/>
<dbReference type="InterPro" id="IPR000644">
    <property type="entry name" value="CBS_dom"/>
</dbReference>
<keyword evidence="5" id="KW-0808">Transferase</keyword>
<dbReference type="InterPro" id="IPR014710">
    <property type="entry name" value="RmlC-like_jellyroll"/>
</dbReference>
<organism evidence="5 6">
    <name type="scientific">Flavobacterium pallidum</name>
    <dbReference type="NCBI Taxonomy" id="2172098"/>
    <lineage>
        <taxon>Bacteria</taxon>
        <taxon>Pseudomonadati</taxon>
        <taxon>Bacteroidota</taxon>
        <taxon>Flavobacteriia</taxon>
        <taxon>Flavobacteriales</taxon>
        <taxon>Flavobacteriaceae</taxon>
        <taxon>Flavobacterium</taxon>
    </lineage>
</organism>
<dbReference type="PROSITE" id="PS50042">
    <property type="entry name" value="CNMP_BINDING_3"/>
    <property type="match status" value="1"/>
</dbReference>
<evidence type="ECO:0000259" key="4">
    <source>
        <dbReference type="PROSITE" id="PS51371"/>
    </source>
</evidence>
<evidence type="ECO:0000313" key="6">
    <source>
        <dbReference type="Proteomes" id="UP000244937"/>
    </source>
</evidence>
<dbReference type="GO" id="GO:0008773">
    <property type="term" value="F:[protein-PII] uridylyltransferase activity"/>
    <property type="evidence" value="ECO:0007669"/>
    <property type="project" value="InterPro"/>
</dbReference>
<dbReference type="Pfam" id="PF10335">
    <property type="entry name" value="DUF294_C"/>
    <property type="match status" value="1"/>
</dbReference>
<dbReference type="InterPro" id="IPR051257">
    <property type="entry name" value="Diverse_CBS-Domain"/>
</dbReference>
<dbReference type="RefSeq" id="WP_108904254.1">
    <property type="nucleotide sequence ID" value="NZ_CP029187.1"/>
</dbReference>
<accession>A0A2S1SJB9</accession>
<dbReference type="PANTHER" id="PTHR43080">
    <property type="entry name" value="CBS DOMAIN-CONTAINING PROTEIN CBSX3, MITOCHONDRIAL"/>
    <property type="match status" value="1"/>
</dbReference>
<dbReference type="PANTHER" id="PTHR43080:SF2">
    <property type="entry name" value="CBS DOMAIN-CONTAINING PROTEIN"/>
    <property type="match status" value="1"/>
</dbReference>
<dbReference type="InterPro" id="IPR000595">
    <property type="entry name" value="cNMP-bd_dom"/>
</dbReference>
<dbReference type="Proteomes" id="UP000244937">
    <property type="component" value="Chromosome"/>
</dbReference>
<dbReference type="SMART" id="SM00100">
    <property type="entry name" value="cNMP"/>
    <property type="match status" value="1"/>
</dbReference>
<sequence>MKNSIAERIADFLSAYPPFTNMTFDELTHVAMDIRVITLEKNKAIFKIDDPLHDCFYVVGAGIINLSVISDAEETLLNRCEPGDIMGLRPFFAKNNYQMTAKAREDSILYAIPIATFRPFVANNTAVLDFLLQSFASTSRSSLDKNKNKLINDTVQYIDSQTEIQYFQSLDYNKKPLTVSPTAIVQQVAQLMTDNLLGCVIVHENNIPLGIVTDAEFRSKVATGRFYITTLINSIMSPVITVPENLSLAEAQLFMLRQNVQYLCVTIDGTDKTQIRGVISQHDIISAQSNNPGILVKEIKKAPDAEELKHLREKLADFIRISIDNKIPISHINNIAGEVNMAIIKRAVDLVILEIGSAPARFAWLSIGSQGRKEQLLLTDQDSMLVFEDVAADKYKDVKDYFLKLAKRVTGMLETIGYPLCKYGHMASNMVWCKSLTDWTNQYDEWMTNPAAKPEDSYSIFFDFEIAFGEIQLEEALSDSIFSNLSARKNKKFFAFLGNEAIRKPPPLSFFKQFNLEEEGEHKELFDIKNRAIMPYVDAARVLTLSNHIKGINNTFSRFKQLAANEPKYADIYMNCAEAFLMLLKFRTISGIKNGNTGQYISIEELTKPDREKLKNCFLPLKDLEEIIKNKYQLTFFS</sequence>
<feature type="domain" description="CBS" evidence="4">
    <location>
        <begin position="172"/>
        <end position="228"/>
    </location>
</feature>
<dbReference type="Gene3D" id="3.10.580.10">
    <property type="entry name" value="CBS-domain"/>
    <property type="match status" value="1"/>
</dbReference>